<protein>
    <submittedName>
        <fullName evidence="2">VOC family protein</fullName>
    </submittedName>
</protein>
<dbReference type="Proteomes" id="UP000602284">
    <property type="component" value="Unassembled WGS sequence"/>
</dbReference>
<dbReference type="Pfam" id="PF06983">
    <property type="entry name" value="3-dmu-9_3-mt"/>
    <property type="match status" value="1"/>
</dbReference>
<sequence length="135" mass="15147">MKLVPYLTFGGAAEEAMNFYADVVQGEIIQLDRYNSAPGMQIPEGFEEKVLHGRVKFGDNFLYFSDTDRPIASGDSVSLAIEFSSDEQINHAFEKLSQGGNVQIALAQMFWGGKYAKLTDKFGTHWDLNHFNKTE</sequence>
<organism evidence="2 3">
    <name type="scientific">Tumebacillus amylolyticus</name>
    <dbReference type="NCBI Taxonomy" id="2801339"/>
    <lineage>
        <taxon>Bacteria</taxon>
        <taxon>Bacillati</taxon>
        <taxon>Bacillota</taxon>
        <taxon>Bacilli</taxon>
        <taxon>Bacillales</taxon>
        <taxon>Alicyclobacillaceae</taxon>
        <taxon>Tumebacillus</taxon>
    </lineage>
</organism>
<comment type="caution">
    <text evidence="2">The sequence shown here is derived from an EMBL/GenBank/DDBJ whole genome shotgun (WGS) entry which is preliminary data.</text>
</comment>
<gene>
    <name evidence="2" type="ORF">JJB07_00885</name>
</gene>
<keyword evidence="3" id="KW-1185">Reference proteome</keyword>
<dbReference type="CDD" id="cd06588">
    <property type="entry name" value="PhnB_like"/>
    <property type="match status" value="1"/>
</dbReference>
<reference evidence="2 3" key="1">
    <citation type="submission" date="2021-01" db="EMBL/GenBank/DDBJ databases">
        <title>Tumebacillus sp. strain ITR2 16S ribosomal RNA gene Genome sequencing and assembly.</title>
        <authorList>
            <person name="Kang M."/>
        </authorList>
    </citation>
    <scope>NUCLEOTIDE SEQUENCE [LARGE SCALE GENOMIC DNA]</scope>
    <source>
        <strain evidence="2 3">ITR2</strain>
    </source>
</reference>
<dbReference type="PANTHER" id="PTHR33990:SF1">
    <property type="entry name" value="PROTEIN YJDN"/>
    <property type="match status" value="1"/>
</dbReference>
<name>A0ABS1J4S2_9BACL</name>
<dbReference type="EMBL" id="JAEQNB010000001">
    <property type="protein sequence ID" value="MBL0385185.1"/>
    <property type="molecule type" value="Genomic_DNA"/>
</dbReference>
<feature type="domain" description="PhnB-like" evidence="1">
    <location>
        <begin position="2"/>
        <end position="128"/>
    </location>
</feature>
<evidence type="ECO:0000313" key="3">
    <source>
        <dbReference type="Proteomes" id="UP000602284"/>
    </source>
</evidence>
<evidence type="ECO:0000313" key="2">
    <source>
        <dbReference type="EMBL" id="MBL0385185.1"/>
    </source>
</evidence>
<dbReference type="RefSeq" id="WP_201630348.1">
    <property type="nucleotide sequence ID" value="NZ_JAEQNB010000001.1"/>
</dbReference>
<accession>A0ABS1J4S2</accession>
<evidence type="ECO:0000259" key="1">
    <source>
        <dbReference type="Pfam" id="PF06983"/>
    </source>
</evidence>
<dbReference type="SUPFAM" id="SSF54593">
    <property type="entry name" value="Glyoxalase/Bleomycin resistance protein/Dihydroxybiphenyl dioxygenase"/>
    <property type="match status" value="1"/>
</dbReference>
<dbReference type="PANTHER" id="PTHR33990">
    <property type="entry name" value="PROTEIN YJDN-RELATED"/>
    <property type="match status" value="1"/>
</dbReference>
<dbReference type="InterPro" id="IPR029068">
    <property type="entry name" value="Glyas_Bleomycin-R_OHBP_Dase"/>
</dbReference>
<dbReference type="Gene3D" id="3.10.180.10">
    <property type="entry name" value="2,3-Dihydroxybiphenyl 1,2-Dioxygenase, domain 1"/>
    <property type="match status" value="1"/>
</dbReference>
<proteinExistence type="predicted"/>
<dbReference type="InterPro" id="IPR028973">
    <property type="entry name" value="PhnB-like"/>
</dbReference>